<organism evidence="1 2">
    <name type="scientific">Oryzias melastigma</name>
    <name type="common">Marine medaka</name>
    <dbReference type="NCBI Taxonomy" id="30732"/>
    <lineage>
        <taxon>Eukaryota</taxon>
        <taxon>Metazoa</taxon>
        <taxon>Chordata</taxon>
        <taxon>Craniata</taxon>
        <taxon>Vertebrata</taxon>
        <taxon>Euteleostomi</taxon>
        <taxon>Actinopterygii</taxon>
        <taxon>Neopterygii</taxon>
        <taxon>Teleostei</taxon>
        <taxon>Neoteleostei</taxon>
        <taxon>Acanthomorphata</taxon>
        <taxon>Ovalentaria</taxon>
        <taxon>Atherinomorphae</taxon>
        <taxon>Beloniformes</taxon>
        <taxon>Adrianichthyidae</taxon>
        <taxon>Oryziinae</taxon>
        <taxon>Oryzias</taxon>
    </lineage>
</organism>
<protein>
    <submittedName>
        <fullName evidence="1">Uncharacterized protein</fullName>
    </submittedName>
</protein>
<reference evidence="1" key="1">
    <citation type="journal article" name="BMC Genomics">
        <title>Long-read sequencing and de novo genome assembly of marine medaka (Oryzias melastigma).</title>
        <authorList>
            <person name="Liang P."/>
            <person name="Saqib H.S.A."/>
            <person name="Ni X."/>
            <person name="Shen Y."/>
        </authorList>
    </citation>
    <scope>NUCLEOTIDE SEQUENCE</scope>
    <source>
        <strain evidence="1">Bigg-433</strain>
    </source>
</reference>
<name>A0A834C458_ORYME</name>
<sequence>DVDLATGQTIEQMTMGVYAVRHEGADSTEAPEDVGVVIEGCTVLEALSDVAKGCALLLGLIYSLNLQYPKDLKHTFDFFK</sequence>
<proteinExistence type="predicted"/>
<evidence type="ECO:0000313" key="1">
    <source>
        <dbReference type="EMBL" id="KAF6725113.1"/>
    </source>
</evidence>
<dbReference type="PANTHER" id="PTHR31025:SF27">
    <property type="entry name" value="SI:CH211-193K19.2-RELATED"/>
    <property type="match status" value="1"/>
</dbReference>
<comment type="caution">
    <text evidence="1">The sequence shown here is derived from an EMBL/GenBank/DDBJ whole genome shotgun (WGS) entry which is preliminary data.</text>
</comment>
<gene>
    <name evidence="1" type="ORF">FQA47_006150</name>
</gene>
<accession>A0A834C458</accession>
<dbReference type="Proteomes" id="UP000646548">
    <property type="component" value="Unassembled WGS sequence"/>
</dbReference>
<feature type="non-terminal residue" evidence="1">
    <location>
        <position position="80"/>
    </location>
</feature>
<feature type="non-terminal residue" evidence="1">
    <location>
        <position position="1"/>
    </location>
</feature>
<dbReference type="AlphaFoldDB" id="A0A834C458"/>
<dbReference type="PANTHER" id="PTHR31025">
    <property type="entry name" value="SI:CH211-196P9.1-RELATED"/>
    <property type="match status" value="1"/>
</dbReference>
<evidence type="ECO:0000313" key="2">
    <source>
        <dbReference type="Proteomes" id="UP000646548"/>
    </source>
</evidence>
<dbReference type="EMBL" id="WKFB01000374">
    <property type="protein sequence ID" value="KAF6725113.1"/>
    <property type="molecule type" value="Genomic_DNA"/>
</dbReference>